<comment type="similarity">
    <text evidence="1 8 9">Belongs to the GreA/GreB family.</text>
</comment>
<dbReference type="FunFam" id="1.10.287.180:FF:000001">
    <property type="entry name" value="Transcription elongation factor GreA"/>
    <property type="match status" value="1"/>
</dbReference>
<dbReference type="AlphaFoldDB" id="A0A1F5WZD1"/>
<dbReference type="GO" id="GO:0003746">
    <property type="term" value="F:translation elongation factor activity"/>
    <property type="evidence" value="ECO:0007669"/>
    <property type="project" value="UniProtKB-KW"/>
</dbReference>
<dbReference type="Gene3D" id="3.10.50.30">
    <property type="entry name" value="Transcription elongation factor, GreA/GreB, C-terminal domain"/>
    <property type="match status" value="1"/>
</dbReference>
<dbReference type="InterPro" id="IPR023459">
    <property type="entry name" value="Tscrpt_elong_fac_GreA/B_fam"/>
</dbReference>
<keyword evidence="3 8" id="KW-0805">Transcription regulation</keyword>
<evidence type="ECO:0000256" key="5">
    <source>
        <dbReference type="ARBA" id="ARBA00023163"/>
    </source>
</evidence>
<reference evidence="12 13" key="1">
    <citation type="journal article" date="2016" name="Nat. Commun.">
        <title>Thousands of microbial genomes shed light on interconnected biogeochemical processes in an aquifer system.</title>
        <authorList>
            <person name="Anantharaman K."/>
            <person name="Brown C.T."/>
            <person name="Hug L.A."/>
            <person name="Sharon I."/>
            <person name="Castelle C.J."/>
            <person name="Probst A.J."/>
            <person name="Thomas B.C."/>
            <person name="Singh A."/>
            <person name="Wilkins M.J."/>
            <person name="Karaoz U."/>
            <person name="Brodie E.L."/>
            <person name="Williams K.H."/>
            <person name="Hubbard S.S."/>
            <person name="Banfield J.F."/>
        </authorList>
    </citation>
    <scope>NUCLEOTIDE SEQUENCE [LARGE SCALE GENOMIC DNA]</scope>
</reference>
<dbReference type="InterPro" id="IPR022691">
    <property type="entry name" value="Tscrpt_elong_fac_GreA/B_N"/>
</dbReference>
<dbReference type="NCBIfam" id="TIGR01462">
    <property type="entry name" value="greA"/>
    <property type="match status" value="1"/>
</dbReference>
<evidence type="ECO:0000256" key="4">
    <source>
        <dbReference type="ARBA" id="ARBA00023125"/>
    </source>
</evidence>
<sequence>MQDQDSEYFSKEGLDKLKTELESLKKKKRKEIADRLEFAKSLGDLSENAEYSEAKEAQMLNESKIAEFEDILRRAVVVKQTAQKETVDIGSQIVIEDEKGPRLTLTIVGSQEANPKDQKISNESPLGHALLGHKKGETVKSFTPAGEKTYRILDII</sequence>
<organism evidence="12 13">
    <name type="scientific">Candidatus Giovannonibacteria bacterium RIFCSPLOWO2_01_FULL_45_34</name>
    <dbReference type="NCBI Taxonomy" id="1798351"/>
    <lineage>
        <taxon>Bacteria</taxon>
        <taxon>Candidatus Giovannoniibacteriota</taxon>
    </lineage>
</organism>
<evidence type="ECO:0000313" key="13">
    <source>
        <dbReference type="Proteomes" id="UP000178114"/>
    </source>
</evidence>
<evidence type="ECO:0000256" key="9">
    <source>
        <dbReference type="RuleBase" id="RU000556"/>
    </source>
</evidence>
<gene>
    <name evidence="8" type="primary">greA</name>
    <name evidence="12" type="ORF">A2930_00150</name>
</gene>
<evidence type="ECO:0000313" key="12">
    <source>
        <dbReference type="EMBL" id="OGF81015.1"/>
    </source>
</evidence>
<dbReference type="InterPro" id="IPR018151">
    <property type="entry name" value="TF_GreA/GreB_CS"/>
</dbReference>
<protein>
    <recommendedName>
        <fullName evidence="2 8">Transcription elongation factor GreA</fullName>
    </recommendedName>
    <alternativeName>
        <fullName evidence="7 8">Transcript cleavage factor GreA</fullName>
    </alternativeName>
</protein>
<dbReference type="InterPro" id="IPR036953">
    <property type="entry name" value="GreA/GreB_C_sf"/>
</dbReference>
<keyword evidence="5 8" id="KW-0804">Transcription</keyword>
<evidence type="ECO:0000256" key="7">
    <source>
        <dbReference type="ARBA" id="ARBA00030776"/>
    </source>
</evidence>
<dbReference type="GO" id="GO:0032784">
    <property type="term" value="P:regulation of DNA-templated transcription elongation"/>
    <property type="evidence" value="ECO:0007669"/>
    <property type="project" value="UniProtKB-UniRule"/>
</dbReference>
<dbReference type="InterPro" id="IPR006359">
    <property type="entry name" value="Tscrpt_elong_fac_GreA"/>
</dbReference>
<keyword evidence="12" id="KW-0251">Elongation factor</keyword>
<dbReference type="InterPro" id="IPR036805">
    <property type="entry name" value="Tscrpt_elong_fac_GreA/B_N_sf"/>
</dbReference>
<dbReference type="InterPro" id="IPR028624">
    <property type="entry name" value="Tscrpt_elong_fac_GreA/B"/>
</dbReference>
<dbReference type="PROSITE" id="PS00830">
    <property type="entry name" value="GREAB_2"/>
    <property type="match status" value="1"/>
</dbReference>
<dbReference type="Proteomes" id="UP000178114">
    <property type="component" value="Unassembled WGS sequence"/>
</dbReference>
<dbReference type="GO" id="GO:0070063">
    <property type="term" value="F:RNA polymerase binding"/>
    <property type="evidence" value="ECO:0007669"/>
    <property type="project" value="InterPro"/>
</dbReference>
<name>A0A1F5WZD1_9BACT</name>
<dbReference type="InterPro" id="IPR001437">
    <property type="entry name" value="Tscrpt_elong_fac_GreA/B_C"/>
</dbReference>
<comment type="caution">
    <text evidence="12">The sequence shown here is derived from an EMBL/GenBank/DDBJ whole genome shotgun (WGS) entry which is preliminary data.</text>
</comment>
<evidence type="ECO:0000256" key="1">
    <source>
        <dbReference type="ARBA" id="ARBA00008213"/>
    </source>
</evidence>
<evidence type="ECO:0000256" key="8">
    <source>
        <dbReference type="HAMAP-Rule" id="MF_00105"/>
    </source>
</evidence>
<evidence type="ECO:0000259" key="10">
    <source>
        <dbReference type="Pfam" id="PF01272"/>
    </source>
</evidence>
<dbReference type="STRING" id="1798351.A2930_00150"/>
<dbReference type="EMBL" id="MFID01000020">
    <property type="protein sequence ID" value="OGF81015.1"/>
    <property type="molecule type" value="Genomic_DNA"/>
</dbReference>
<dbReference type="GO" id="GO:0006354">
    <property type="term" value="P:DNA-templated transcription elongation"/>
    <property type="evidence" value="ECO:0007669"/>
    <property type="project" value="TreeGrafter"/>
</dbReference>
<dbReference type="SUPFAM" id="SSF54534">
    <property type="entry name" value="FKBP-like"/>
    <property type="match status" value="1"/>
</dbReference>
<evidence type="ECO:0000256" key="2">
    <source>
        <dbReference type="ARBA" id="ARBA00013729"/>
    </source>
</evidence>
<proteinExistence type="inferred from homology"/>
<dbReference type="Gene3D" id="1.10.287.180">
    <property type="entry name" value="Transcription elongation factor, GreA/GreB, N-terminal domain"/>
    <property type="match status" value="1"/>
</dbReference>
<feature type="domain" description="Transcription elongation factor GreA/GreB C-terminal" evidence="10">
    <location>
        <begin position="83"/>
        <end position="155"/>
    </location>
</feature>
<dbReference type="PANTHER" id="PTHR30437">
    <property type="entry name" value="TRANSCRIPTION ELONGATION FACTOR GREA"/>
    <property type="match status" value="1"/>
</dbReference>
<dbReference type="HAMAP" id="MF_00105">
    <property type="entry name" value="GreA_GreB"/>
    <property type="match status" value="1"/>
</dbReference>
<evidence type="ECO:0000256" key="3">
    <source>
        <dbReference type="ARBA" id="ARBA00023015"/>
    </source>
</evidence>
<dbReference type="PROSITE" id="PS00829">
    <property type="entry name" value="GREAB_1"/>
    <property type="match status" value="1"/>
</dbReference>
<feature type="domain" description="Transcription elongation factor GreA/GreB N-terminal" evidence="11">
    <location>
        <begin position="8"/>
        <end position="77"/>
    </location>
</feature>
<comment type="function">
    <text evidence="6 8 9">Necessary for efficient RNA polymerase transcription elongation past template-encoded arresting sites. The arresting sites in DNA have the property of trapping a certain fraction of elongating RNA polymerases that pass through, resulting in locked ternary complexes. Cleavage of the nascent transcript by cleavage factors such as GreA or GreB allows the resumption of elongation from the new 3'terminus. GreA releases sequences of 2 to 3 nucleotides.</text>
</comment>
<keyword evidence="4 8" id="KW-0238">DNA-binding</keyword>
<keyword evidence="12" id="KW-0648">Protein biosynthesis</keyword>
<dbReference type="GO" id="GO:0003677">
    <property type="term" value="F:DNA binding"/>
    <property type="evidence" value="ECO:0007669"/>
    <property type="project" value="UniProtKB-UniRule"/>
</dbReference>
<dbReference type="NCBIfam" id="NF001263">
    <property type="entry name" value="PRK00226.1-4"/>
    <property type="match status" value="1"/>
</dbReference>
<dbReference type="SUPFAM" id="SSF46557">
    <property type="entry name" value="GreA transcript cleavage protein, N-terminal domain"/>
    <property type="match status" value="1"/>
</dbReference>
<evidence type="ECO:0000259" key="11">
    <source>
        <dbReference type="Pfam" id="PF03449"/>
    </source>
</evidence>
<dbReference type="Pfam" id="PF03449">
    <property type="entry name" value="GreA_GreB_N"/>
    <property type="match status" value="1"/>
</dbReference>
<accession>A0A1F5WZD1</accession>
<dbReference type="Pfam" id="PF01272">
    <property type="entry name" value="GreA_GreB"/>
    <property type="match status" value="1"/>
</dbReference>
<dbReference type="PANTHER" id="PTHR30437:SF4">
    <property type="entry name" value="TRANSCRIPTION ELONGATION FACTOR GREA"/>
    <property type="match status" value="1"/>
</dbReference>
<evidence type="ECO:0000256" key="6">
    <source>
        <dbReference type="ARBA" id="ARBA00024916"/>
    </source>
</evidence>
<dbReference type="PIRSF" id="PIRSF006092">
    <property type="entry name" value="GreA_GreB"/>
    <property type="match status" value="1"/>
</dbReference>